<name>A0ABW0PNE4_9BURK</name>
<dbReference type="RefSeq" id="WP_379726731.1">
    <property type="nucleotide sequence ID" value="NZ_JBHSMS010000079.1"/>
</dbReference>
<sequence>MAIQRKTILVIHPAPRDQADIRRLLATMGHIAVTAAGRRAALKALGTVRFDVILTSVGAAPPGSERSFVQELRAVAPGSAVVGIRTPGPGAANEAWMGECDATVQAPLSSSRVQWALDFELRYFGS</sequence>
<protein>
    <recommendedName>
        <fullName evidence="3">Response regulatory domain-containing protein</fullName>
    </recommendedName>
</protein>
<dbReference type="Proteomes" id="UP001596031">
    <property type="component" value="Unassembled WGS sequence"/>
</dbReference>
<dbReference type="InterPro" id="IPR011006">
    <property type="entry name" value="CheY-like_superfamily"/>
</dbReference>
<proteinExistence type="predicted"/>
<dbReference type="EMBL" id="JBHSMS010000079">
    <property type="protein sequence ID" value="MFC5513823.1"/>
    <property type="molecule type" value="Genomic_DNA"/>
</dbReference>
<evidence type="ECO:0000313" key="2">
    <source>
        <dbReference type="Proteomes" id="UP001596031"/>
    </source>
</evidence>
<accession>A0ABW0PNE4</accession>
<evidence type="ECO:0000313" key="1">
    <source>
        <dbReference type="EMBL" id="MFC5513823.1"/>
    </source>
</evidence>
<comment type="caution">
    <text evidence="1">The sequence shown here is derived from an EMBL/GenBank/DDBJ whole genome shotgun (WGS) entry which is preliminary data.</text>
</comment>
<organism evidence="1 2">
    <name type="scientific">Massilia jejuensis</name>
    <dbReference type="NCBI Taxonomy" id="648894"/>
    <lineage>
        <taxon>Bacteria</taxon>
        <taxon>Pseudomonadati</taxon>
        <taxon>Pseudomonadota</taxon>
        <taxon>Betaproteobacteria</taxon>
        <taxon>Burkholderiales</taxon>
        <taxon>Oxalobacteraceae</taxon>
        <taxon>Telluria group</taxon>
        <taxon>Massilia</taxon>
    </lineage>
</organism>
<reference evidence="2" key="1">
    <citation type="journal article" date="2019" name="Int. J. Syst. Evol. Microbiol.">
        <title>The Global Catalogue of Microorganisms (GCM) 10K type strain sequencing project: providing services to taxonomists for standard genome sequencing and annotation.</title>
        <authorList>
            <consortium name="The Broad Institute Genomics Platform"/>
            <consortium name="The Broad Institute Genome Sequencing Center for Infectious Disease"/>
            <person name="Wu L."/>
            <person name="Ma J."/>
        </authorList>
    </citation>
    <scope>NUCLEOTIDE SEQUENCE [LARGE SCALE GENOMIC DNA]</scope>
    <source>
        <strain evidence="2">CCUG 38813</strain>
    </source>
</reference>
<evidence type="ECO:0008006" key="3">
    <source>
        <dbReference type="Google" id="ProtNLM"/>
    </source>
</evidence>
<dbReference type="SUPFAM" id="SSF52172">
    <property type="entry name" value="CheY-like"/>
    <property type="match status" value="1"/>
</dbReference>
<dbReference type="Gene3D" id="3.40.50.2300">
    <property type="match status" value="1"/>
</dbReference>
<gene>
    <name evidence="1" type="ORF">ACFPOU_22225</name>
</gene>
<keyword evidence="2" id="KW-1185">Reference proteome</keyword>